<feature type="domain" description="Pseudouridine synthase RsuA/RluA-like" evidence="1">
    <location>
        <begin position="173"/>
        <end position="324"/>
    </location>
</feature>
<dbReference type="SUPFAM" id="SSF55120">
    <property type="entry name" value="Pseudouridine synthase"/>
    <property type="match status" value="1"/>
</dbReference>
<dbReference type="GO" id="GO:0000455">
    <property type="term" value="P:enzyme-directed rRNA pseudouridine synthesis"/>
    <property type="evidence" value="ECO:0007669"/>
    <property type="project" value="TreeGrafter"/>
</dbReference>
<evidence type="ECO:0000313" key="2">
    <source>
        <dbReference type="EMBL" id="GMM46696.1"/>
    </source>
</evidence>
<dbReference type="PANTHER" id="PTHR21600">
    <property type="entry name" value="MITOCHONDRIAL RNA PSEUDOURIDINE SYNTHASE"/>
    <property type="match status" value="1"/>
</dbReference>
<dbReference type="PROSITE" id="PS01129">
    <property type="entry name" value="PSI_RLU"/>
    <property type="match status" value="1"/>
</dbReference>
<dbReference type="Proteomes" id="UP001378960">
    <property type="component" value="Unassembled WGS sequence"/>
</dbReference>
<proteinExistence type="predicted"/>
<dbReference type="GO" id="GO:0009982">
    <property type="term" value="F:pseudouridine synthase activity"/>
    <property type="evidence" value="ECO:0007669"/>
    <property type="project" value="InterPro"/>
</dbReference>
<organism evidence="2 3">
    <name type="scientific">Pichia kluyveri</name>
    <name type="common">Yeast</name>
    <dbReference type="NCBI Taxonomy" id="36015"/>
    <lineage>
        <taxon>Eukaryota</taxon>
        <taxon>Fungi</taxon>
        <taxon>Dikarya</taxon>
        <taxon>Ascomycota</taxon>
        <taxon>Saccharomycotina</taxon>
        <taxon>Pichiomycetes</taxon>
        <taxon>Pichiales</taxon>
        <taxon>Pichiaceae</taxon>
        <taxon>Pichia</taxon>
    </lineage>
</organism>
<sequence>MFKCVIRYISTTTIIHVESKPNETISSIVSKIPITVERISPKSKPPIYQYKDGYQYVTPYKKLMYNNVSLKGIPQQLTVLQYLNKIFIGRNETFFKDQILNNELWIYRPRKRFKKIEGKDFSKHQKIKGTTLLTTKIKTNDIIANFACIHELKVPIFDLNDKENDNIIFEDDNLLVINKPVGIPIHPSGMAYNYNSIEYMITKNYLQTDKIWIIHRLDKDTSGVLILAKNSETCSKFNKFIENRNGLTKQYIALVEGNFGDQIRIETNPIIEIDLSKPFNKGIGKQFNANTVFKNVYYDSVSNTSLISCFLQNGRKHQIRQHLKNLGYPIINDPLYGKDKILSMPIYSSPNKEEFQRLRELYENQLNERVDNWEMESVCTNCSHVTYNNQLNVEDNYMRLFSFHYSYKDEYDGSNNWSFTAPIPQWAKSILPEGKADLLMKDHQVPMKE</sequence>
<dbReference type="Gene3D" id="3.30.2350.10">
    <property type="entry name" value="Pseudouridine synthase"/>
    <property type="match status" value="1"/>
</dbReference>
<dbReference type="AlphaFoldDB" id="A0AAV5R5A1"/>
<reference evidence="2 3" key="1">
    <citation type="journal article" date="2023" name="Elife">
        <title>Identification of key yeast species and microbe-microbe interactions impacting larval growth of Drosophila in the wild.</title>
        <authorList>
            <person name="Mure A."/>
            <person name="Sugiura Y."/>
            <person name="Maeda R."/>
            <person name="Honda K."/>
            <person name="Sakurai N."/>
            <person name="Takahashi Y."/>
            <person name="Watada M."/>
            <person name="Katoh T."/>
            <person name="Gotoh A."/>
            <person name="Gotoh Y."/>
            <person name="Taniguchi I."/>
            <person name="Nakamura K."/>
            <person name="Hayashi T."/>
            <person name="Katayama T."/>
            <person name="Uemura T."/>
            <person name="Hattori Y."/>
        </authorList>
    </citation>
    <scope>NUCLEOTIDE SEQUENCE [LARGE SCALE GENOMIC DNA]</scope>
    <source>
        <strain evidence="2 3">PK-24</strain>
    </source>
</reference>
<dbReference type="PANTHER" id="PTHR21600:SF40">
    <property type="entry name" value="PSEUDOURIDYLATE SYNTHASE RPUSD2"/>
    <property type="match status" value="1"/>
</dbReference>
<dbReference type="InterPro" id="IPR050188">
    <property type="entry name" value="RluA_PseudoU_synthase"/>
</dbReference>
<keyword evidence="3" id="KW-1185">Reference proteome</keyword>
<comment type="caution">
    <text evidence="2">The sequence shown here is derived from an EMBL/GenBank/DDBJ whole genome shotgun (WGS) entry which is preliminary data.</text>
</comment>
<dbReference type="InterPro" id="IPR020103">
    <property type="entry name" value="PsdUridine_synth_cat_dom_sf"/>
</dbReference>
<protein>
    <submittedName>
        <fullName evidence="2">Pseudouridine synthase</fullName>
    </submittedName>
</protein>
<dbReference type="InterPro" id="IPR006145">
    <property type="entry name" value="PsdUridine_synth_RsuA/RluA"/>
</dbReference>
<evidence type="ECO:0000259" key="1">
    <source>
        <dbReference type="Pfam" id="PF00849"/>
    </source>
</evidence>
<accession>A0AAV5R5A1</accession>
<dbReference type="GO" id="GO:0003723">
    <property type="term" value="F:RNA binding"/>
    <property type="evidence" value="ECO:0007669"/>
    <property type="project" value="InterPro"/>
</dbReference>
<dbReference type="InterPro" id="IPR006224">
    <property type="entry name" value="PsdUridine_synth_RluA-like_CS"/>
</dbReference>
<evidence type="ECO:0000313" key="3">
    <source>
        <dbReference type="Proteomes" id="UP001378960"/>
    </source>
</evidence>
<dbReference type="EMBL" id="BTGB01000004">
    <property type="protein sequence ID" value="GMM46696.1"/>
    <property type="molecule type" value="Genomic_DNA"/>
</dbReference>
<dbReference type="Pfam" id="PF00849">
    <property type="entry name" value="PseudoU_synth_2"/>
    <property type="match status" value="1"/>
</dbReference>
<gene>
    <name evidence="2" type="ORF">DAPK24_032710</name>
</gene>
<name>A0AAV5R5A1_PICKL</name>